<name>A0A075K470_9GAMM</name>
<sequence length="124" mass="13430">MVLDRANPVSYALTVARSVLQLIDDVADQEGLPKPMASAMARVTHCAIAGLVRFMAARSHVLGCDLGKAVDHSKADLEAMAQLLDLVITSDLTRRNADHVAVVIRCTAYGITERLSHVEHVIEQ</sequence>
<protein>
    <submittedName>
        <fullName evidence="1">Uncharacterized protein</fullName>
    </submittedName>
</protein>
<accession>A0A075K470</accession>
<keyword evidence="2" id="KW-1185">Reference proteome</keyword>
<gene>
    <name evidence="1" type="ORF">HY57_15245</name>
</gene>
<organism evidence="1 2">
    <name type="scientific">Dyella japonica A8</name>
    <dbReference type="NCBI Taxonomy" id="1217721"/>
    <lineage>
        <taxon>Bacteria</taxon>
        <taxon>Pseudomonadati</taxon>
        <taxon>Pseudomonadota</taxon>
        <taxon>Gammaproteobacteria</taxon>
        <taxon>Lysobacterales</taxon>
        <taxon>Rhodanobacteraceae</taxon>
        <taxon>Dyella</taxon>
    </lineage>
</organism>
<dbReference type="EMBL" id="CP008884">
    <property type="protein sequence ID" value="AIF48492.1"/>
    <property type="molecule type" value="Genomic_DNA"/>
</dbReference>
<dbReference type="OrthoDB" id="5962146at2"/>
<dbReference type="Proteomes" id="UP000027987">
    <property type="component" value="Chromosome"/>
</dbReference>
<reference evidence="1 2" key="1">
    <citation type="submission" date="2014-07" db="EMBL/GenBank/DDBJ databases">
        <title>Complete Genome Sequence of Dyella japonica Strain A8 Isolated from Malaysian Tropical Soil.</title>
        <authorList>
            <person name="Hui R.K.H."/>
            <person name="Chen J.-W."/>
            <person name="Chan K.-G."/>
            <person name="Leung F.C.C."/>
        </authorList>
    </citation>
    <scope>NUCLEOTIDE SEQUENCE [LARGE SCALE GENOMIC DNA]</scope>
    <source>
        <strain evidence="1 2">A8</strain>
    </source>
</reference>
<evidence type="ECO:0000313" key="1">
    <source>
        <dbReference type="EMBL" id="AIF48492.1"/>
    </source>
</evidence>
<dbReference type="AlphaFoldDB" id="A0A075K470"/>
<evidence type="ECO:0000313" key="2">
    <source>
        <dbReference type="Proteomes" id="UP000027987"/>
    </source>
</evidence>
<proteinExistence type="predicted"/>
<dbReference type="PATRIC" id="fig|1217721.7.peg.3121"/>
<dbReference type="KEGG" id="dja:HY57_15245"/>
<dbReference type="HOGENOM" id="CLU_153758_0_0_6"/>